<accession>A0A381UQP6</accession>
<feature type="transmembrane region" description="Helical" evidence="1">
    <location>
        <begin position="32"/>
        <end position="53"/>
    </location>
</feature>
<evidence type="ECO:0000313" key="2">
    <source>
        <dbReference type="EMBL" id="SVA30476.1"/>
    </source>
</evidence>
<dbReference type="EMBL" id="UINC01006931">
    <property type="protein sequence ID" value="SVA30476.1"/>
    <property type="molecule type" value="Genomic_DNA"/>
</dbReference>
<sequence length="54" mass="5849">MAEASIDKHEQLCYYITIETIGGPMDFITNIWASKLGKVGVIAAVIIVIILIAT</sequence>
<proteinExistence type="predicted"/>
<organism evidence="2">
    <name type="scientific">marine metagenome</name>
    <dbReference type="NCBI Taxonomy" id="408172"/>
    <lineage>
        <taxon>unclassified sequences</taxon>
        <taxon>metagenomes</taxon>
        <taxon>ecological metagenomes</taxon>
    </lineage>
</organism>
<evidence type="ECO:0000256" key="1">
    <source>
        <dbReference type="SAM" id="Phobius"/>
    </source>
</evidence>
<keyword evidence="1" id="KW-0812">Transmembrane</keyword>
<gene>
    <name evidence="2" type="ORF">METZ01_LOCUS83330</name>
</gene>
<reference evidence="2" key="1">
    <citation type="submission" date="2018-05" db="EMBL/GenBank/DDBJ databases">
        <authorList>
            <person name="Lanie J.A."/>
            <person name="Ng W.-L."/>
            <person name="Kazmierczak K.M."/>
            <person name="Andrzejewski T.M."/>
            <person name="Davidsen T.M."/>
            <person name="Wayne K.J."/>
            <person name="Tettelin H."/>
            <person name="Glass J.I."/>
            <person name="Rusch D."/>
            <person name="Podicherti R."/>
            <person name="Tsui H.-C.T."/>
            <person name="Winkler M.E."/>
        </authorList>
    </citation>
    <scope>NUCLEOTIDE SEQUENCE</scope>
</reference>
<name>A0A381UQP6_9ZZZZ</name>
<protein>
    <submittedName>
        <fullName evidence="2">Uncharacterized protein</fullName>
    </submittedName>
</protein>
<dbReference type="AlphaFoldDB" id="A0A381UQP6"/>
<keyword evidence="1" id="KW-1133">Transmembrane helix</keyword>
<keyword evidence="1" id="KW-0472">Membrane</keyword>